<proteinExistence type="predicted"/>
<accession>A0ABD2TSJ6</accession>
<dbReference type="InterPro" id="IPR036574">
    <property type="entry name" value="Scorpion_toxin-like_sf"/>
</dbReference>
<dbReference type="EMBL" id="JBJKTR010000009">
    <property type="protein sequence ID" value="KAL3359244.1"/>
    <property type="molecule type" value="Genomic_DNA"/>
</dbReference>
<keyword evidence="1" id="KW-0812">Transmembrane</keyword>
<comment type="caution">
    <text evidence="2">The sequence shown here is derived from an EMBL/GenBank/DDBJ whole genome shotgun (WGS) entry which is preliminary data.</text>
</comment>
<evidence type="ECO:0000313" key="3">
    <source>
        <dbReference type="Proteomes" id="UP001627284"/>
    </source>
</evidence>
<protein>
    <submittedName>
        <fullName evidence="2">Uncharacterized protein</fullName>
    </submittedName>
</protein>
<evidence type="ECO:0000313" key="2">
    <source>
        <dbReference type="EMBL" id="KAL3359244.1"/>
    </source>
</evidence>
<keyword evidence="1" id="KW-0472">Membrane</keyword>
<evidence type="ECO:0000256" key="1">
    <source>
        <dbReference type="SAM" id="Phobius"/>
    </source>
</evidence>
<sequence length="101" mass="12014">YCSGITINTPFDVLSFTQIKVFQRILIRKMASKITFCALLFCFFLMFASEMQITEAKYCRKPSKGWNGKCFEKKCDNWCKNKDHEDYGDCYKGYCYCYYKC</sequence>
<name>A0ABD2TSJ6_9SOLN</name>
<feature type="transmembrane region" description="Helical" evidence="1">
    <location>
        <begin position="30"/>
        <end position="49"/>
    </location>
</feature>
<dbReference type="Gene3D" id="3.30.30.10">
    <property type="entry name" value="Knottin, scorpion toxin-like"/>
    <property type="match status" value="1"/>
</dbReference>
<feature type="non-terminal residue" evidence="2">
    <location>
        <position position="1"/>
    </location>
</feature>
<keyword evidence="3" id="KW-1185">Reference proteome</keyword>
<gene>
    <name evidence="2" type="ORF">AABB24_016017</name>
</gene>
<dbReference type="SUPFAM" id="SSF57095">
    <property type="entry name" value="Scorpion toxin-like"/>
    <property type="match status" value="1"/>
</dbReference>
<dbReference type="Proteomes" id="UP001627284">
    <property type="component" value="Unassembled WGS sequence"/>
</dbReference>
<dbReference type="AlphaFoldDB" id="A0ABD2TSJ6"/>
<keyword evidence="1" id="KW-1133">Transmembrane helix</keyword>
<organism evidence="2 3">
    <name type="scientific">Solanum stoloniferum</name>
    <dbReference type="NCBI Taxonomy" id="62892"/>
    <lineage>
        <taxon>Eukaryota</taxon>
        <taxon>Viridiplantae</taxon>
        <taxon>Streptophyta</taxon>
        <taxon>Embryophyta</taxon>
        <taxon>Tracheophyta</taxon>
        <taxon>Spermatophyta</taxon>
        <taxon>Magnoliopsida</taxon>
        <taxon>eudicotyledons</taxon>
        <taxon>Gunneridae</taxon>
        <taxon>Pentapetalae</taxon>
        <taxon>asterids</taxon>
        <taxon>lamiids</taxon>
        <taxon>Solanales</taxon>
        <taxon>Solanaceae</taxon>
        <taxon>Solanoideae</taxon>
        <taxon>Solaneae</taxon>
        <taxon>Solanum</taxon>
    </lineage>
</organism>
<reference evidence="2 3" key="1">
    <citation type="submission" date="2024-05" db="EMBL/GenBank/DDBJ databases">
        <title>De novo assembly of an allotetraploid wild potato.</title>
        <authorList>
            <person name="Hosaka A.J."/>
        </authorList>
    </citation>
    <scope>NUCLEOTIDE SEQUENCE [LARGE SCALE GENOMIC DNA]</scope>
    <source>
        <tissue evidence="2">Young leaves</tissue>
    </source>
</reference>